<dbReference type="InterPro" id="IPR036736">
    <property type="entry name" value="ACP-like_sf"/>
</dbReference>
<organism evidence="2 3">
    <name type="scientific">Lysinibacillus xylanilyticus</name>
    <dbReference type="NCBI Taxonomy" id="582475"/>
    <lineage>
        <taxon>Bacteria</taxon>
        <taxon>Bacillati</taxon>
        <taxon>Bacillota</taxon>
        <taxon>Bacilli</taxon>
        <taxon>Bacillales</taxon>
        <taxon>Bacillaceae</taxon>
        <taxon>Lysinibacillus</taxon>
    </lineage>
</organism>
<protein>
    <submittedName>
        <fullName evidence="2">Acyl carrier protein</fullName>
    </submittedName>
</protein>
<dbReference type="Proteomes" id="UP001558534">
    <property type="component" value="Unassembled WGS sequence"/>
</dbReference>
<feature type="domain" description="Carrier" evidence="1">
    <location>
        <begin position="1"/>
        <end position="73"/>
    </location>
</feature>
<dbReference type="PROSITE" id="PS50075">
    <property type="entry name" value="CARRIER"/>
    <property type="match status" value="1"/>
</dbReference>
<evidence type="ECO:0000313" key="3">
    <source>
        <dbReference type="Proteomes" id="UP001558534"/>
    </source>
</evidence>
<dbReference type="RefSeq" id="WP_368636284.1">
    <property type="nucleotide sequence ID" value="NZ_JBFRHK010000004.1"/>
</dbReference>
<evidence type="ECO:0000259" key="1">
    <source>
        <dbReference type="PROSITE" id="PS50075"/>
    </source>
</evidence>
<dbReference type="EMBL" id="JBFRHK010000004">
    <property type="protein sequence ID" value="MEX3745399.1"/>
    <property type="molecule type" value="Genomic_DNA"/>
</dbReference>
<keyword evidence="3" id="KW-1185">Reference proteome</keyword>
<gene>
    <name evidence="2" type="ORF">AB1300_09645</name>
</gene>
<evidence type="ECO:0000313" key="2">
    <source>
        <dbReference type="EMBL" id="MEX3745399.1"/>
    </source>
</evidence>
<dbReference type="Gene3D" id="1.10.1200.10">
    <property type="entry name" value="ACP-like"/>
    <property type="match status" value="1"/>
</dbReference>
<accession>A0ABV3VWY9</accession>
<name>A0ABV3VWY9_9BACI</name>
<sequence length="76" mass="8488">MDQIIKILTEIKPECEFSSSDDFILNSTLDSFDIITLVTELEETYNIFIDALDIVPENFCSVQAIASVVRKNGGTI</sequence>
<proteinExistence type="predicted"/>
<dbReference type="InterPro" id="IPR009081">
    <property type="entry name" value="PP-bd_ACP"/>
</dbReference>
<comment type="caution">
    <text evidence="2">The sequence shown here is derived from an EMBL/GenBank/DDBJ whole genome shotgun (WGS) entry which is preliminary data.</text>
</comment>
<dbReference type="SUPFAM" id="SSF47336">
    <property type="entry name" value="ACP-like"/>
    <property type="match status" value="1"/>
</dbReference>
<reference evidence="2 3" key="1">
    <citation type="submission" date="2024-07" db="EMBL/GenBank/DDBJ databases">
        <title>Characterization of a bacterium isolated from hydrolysated instant sea cucumber by whole-genome sequencing and metabolomics.</title>
        <authorList>
            <person name="Luo X."/>
            <person name="Zhang Z."/>
            <person name="Zheng Z."/>
            <person name="Zhang W."/>
            <person name="Ming T."/>
            <person name="Jiao L."/>
            <person name="Su X."/>
            <person name="Kong F."/>
            <person name="Xu J."/>
        </authorList>
    </citation>
    <scope>NUCLEOTIDE SEQUENCE [LARGE SCALE GENOMIC DNA]</scope>
    <source>
        <strain evidence="2 3">XL-2024</strain>
    </source>
</reference>